<dbReference type="InterPro" id="IPR050428">
    <property type="entry name" value="TCS_sensor_his_kinase"/>
</dbReference>
<feature type="region of interest" description="Disordered" evidence="6">
    <location>
        <begin position="428"/>
        <end position="563"/>
    </location>
</feature>
<evidence type="ECO:0000256" key="6">
    <source>
        <dbReference type="SAM" id="MobiDB-lite"/>
    </source>
</evidence>
<keyword evidence="3" id="KW-0597">Phosphoprotein</keyword>
<keyword evidence="7" id="KW-0472">Membrane</keyword>
<feature type="region of interest" description="Disordered" evidence="6">
    <location>
        <begin position="1"/>
        <end position="41"/>
    </location>
</feature>
<name>A0A5P8K2R9_9ACTN</name>
<feature type="compositionally biased region" description="Basic residues" evidence="6">
    <location>
        <begin position="27"/>
        <end position="37"/>
    </location>
</feature>
<dbReference type="PANTHER" id="PTHR45436">
    <property type="entry name" value="SENSOR HISTIDINE KINASE YKOH"/>
    <property type="match status" value="1"/>
</dbReference>
<keyword evidence="5" id="KW-0418">Kinase</keyword>
<keyword evidence="4" id="KW-0808">Transferase</keyword>
<feature type="domain" description="Histidine kinase/HSP90-like ATPase" evidence="8">
    <location>
        <begin position="305"/>
        <end position="412"/>
    </location>
</feature>
<feature type="transmembrane region" description="Helical" evidence="7">
    <location>
        <begin position="201"/>
        <end position="220"/>
    </location>
</feature>
<dbReference type="EC" id="2.7.13.3" evidence="2"/>
<feature type="compositionally biased region" description="Pro residues" evidence="6">
    <location>
        <begin position="448"/>
        <end position="462"/>
    </location>
</feature>
<dbReference type="Pfam" id="PF02518">
    <property type="entry name" value="HATPase_c"/>
    <property type="match status" value="1"/>
</dbReference>
<evidence type="ECO:0000256" key="1">
    <source>
        <dbReference type="ARBA" id="ARBA00000085"/>
    </source>
</evidence>
<keyword evidence="10" id="KW-1185">Reference proteome</keyword>
<reference evidence="9 10" key="1">
    <citation type="submission" date="2019-10" db="EMBL/GenBank/DDBJ databases">
        <title>Streptomyces sp. strain GY16 isolated from leaves of Broussonetia papyrifera.</title>
        <authorList>
            <person name="Mo P."/>
        </authorList>
    </citation>
    <scope>NUCLEOTIDE SEQUENCE [LARGE SCALE GENOMIC DNA]</scope>
    <source>
        <strain evidence="9 10">GY16</strain>
    </source>
</reference>
<evidence type="ECO:0000256" key="4">
    <source>
        <dbReference type="ARBA" id="ARBA00022679"/>
    </source>
</evidence>
<dbReference type="InterPro" id="IPR003594">
    <property type="entry name" value="HATPase_dom"/>
</dbReference>
<dbReference type="InterPro" id="IPR036890">
    <property type="entry name" value="HATPase_C_sf"/>
</dbReference>
<evidence type="ECO:0000256" key="5">
    <source>
        <dbReference type="ARBA" id="ARBA00022777"/>
    </source>
</evidence>
<evidence type="ECO:0000259" key="8">
    <source>
        <dbReference type="Pfam" id="PF02518"/>
    </source>
</evidence>
<feature type="compositionally biased region" description="Low complexity" evidence="6">
    <location>
        <begin position="469"/>
        <end position="497"/>
    </location>
</feature>
<dbReference type="Gene3D" id="3.30.565.10">
    <property type="entry name" value="Histidine kinase-like ATPase, C-terminal domain"/>
    <property type="match status" value="1"/>
</dbReference>
<feature type="transmembrane region" description="Helical" evidence="7">
    <location>
        <begin position="85"/>
        <end position="107"/>
    </location>
</feature>
<feature type="transmembrane region" description="Helical" evidence="7">
    <location>
        <begin position="53"/>
        <end position="73"/>
    </location>
</feature>
<sequence>MPGIPSSLSGPRSARSPMSDLPCPRPVGHRRGQRRRARGAEPLRTEKGLRLRLRLLVLVPSFLVTAIVCMAVAVGTTARVHVDGWIIGAVVAAAGLGVLVGADWLAVRTAAELHRQRSEYSDSVHGWLRHFQSGVDEGRKSISAAVEQLNRGERPTPPAFSAGQAGSGSNPWSDAEVALYQLHAEAWRAVVNGRQAELPQALVYIAGGMTLLLVRALGIVTELTNQVQDPDLLYRVYDVNNLLKRMRRSAGRLAVLGGVKARTLHQPLGLVQLLRGASGEIEKYARVRMHTSTLDVQIPGFAGPDLIHLLAELEENATLCSPPDSKVVVRTSRVTAGLAVEIEDRGIGMAQGELDRYNRMLADPRDRDLAEQLAQRQTGLLVVAKLARRYGIHVQLQKNLMHGTTALVVVPDKLLLWAGESAPVSHAEPAADVAAVPGPSALSAGRPGPRPAGGPRPSPPAPVGTASLPSRNARRAPAQQPAASATTRATPSRGAAPGSRPRLPQRTPQATVHERAAPAEPEATPVPLAPPDPSFVSKFAQGVHRAEQAAAGREARPPEASAG</sequence>
<keyword evidence="7" id="KW-1133">Transmembrane helix</keyword>
<organism evidence="9 10">
    <name type="scientific">Streptomyces phaeolivaceus</name>
    <dbReference type="NCBI Taxonomy" id="2653200"/>
    <lineage>
        <taxon>Bacteria</taxon>
        <taxon>Bacillati</taxon>
        <taxon>Actinomycetota</taxon>
        <taxon>Actinomycetes</taxon>
        <taxon>Kitasatosporales</taxon>
        <taxon>Streptomycetaceae</taxon>
        <taxon>Streptomyces</taxon>
    </lineage>
</organism>
<gene>
    <name evidence="9" type="ORF">F9278_14785</name>
</gene>
<protein>
    <recommendedName>
        <fullName evidence="2">histidine kinase</fullName>
        <ecNumber evidence="2">2.7.13.3</ecNumber>
    </recommendedName>
</protein>
<comment type="catalytic activity">
    <reaction evidence="1">
        <text>ATP + protein L-histidine = ADP + protein N-phospho-L-histidine.</text>
        <dbReference type="EC" id="2.7.13.3"/>
    </reaction>
</comment>
<dbReference type="GO" id="GO:0000160">
    <property type="term" value="P:phosphorelay signal transduction system"/>
    <property type="evidence" value="ECO:0007669"/>
    <property type="project" value="TreeGrafter"/>
</dbReference>
<dbReference type="PANTHER" id="PTHR45436:SF5">
    <property type="entry name" value="SENSOR HISTIDINE KINASE TRCS"/>
    <property type="match status" value="1"/>
</dbReference>
<evidence type="ECO:0000256" key="2">
    <source>
        <dbReference type="ARBA" id="ARBA00012438"/>
    </source>
</evidence>
<dbReference type="GO" id="GO:0005886">
    <property type="term" value="C:plasma membrane"/>
    <property type="evidence" value="ECO:0007669"/>
    <property type="project" value="TreeGrafter"/>
</dbReference>
<dbReference type="AlphaFoldDB" id="A0A5P8K2R9"/>
<dbReference type="KEGG" id="sphv:F9278_14785"/>
<evidence type="ECO:0000256" key="3">
    <source>
        <dbReference type="ARBA" id="ARBA00022553"/>
    </source>
</evidence>
<accession>A0A5P8K2R9</accession>
<evidence type="ECO:0000256" key="7">
    <source>
        <dbReference type="SAM" id="Phobius"/>
    </source>
</evidence>
<feature type="compositionally biased region" description="Low complexity" evidence="6">
    <location>
        <begin position="548"/>
        <end position="563"/>
    </location>
</feature>
<feature type="compositionally biased region" description="Polar residues" evidence="6">
    <location>
        <begin position="1"/>
        <end position="10"/>
    </location>
</feature>
<evidence type="ECO:0000313" key="9">
    <source>
        <dbReference type="EMBL" id="QFQ97270.1"/>
    </source>
</evidence>
<proteinExistence type="predicted"/>
<dbReference type="Proteomes" id="UP000327294">
    <property type="component" value="Chromosome"/>
</dbReference>
<dbReference type="GO" id="GO:0004673">
    <property type="term" value="F:protein histidine kinase activity"/>
    <property type="evidence" value="ECO:0007669"/>
    <property type="project" value="UniProtKB-EC"/>
</dbReference>
<evidence type="ECO:0000313" key="10">
    <source>
        <dbReference type="Proteomes" id="UP000327294"/>
    </source>
</evidence>
<dbReference type="SUPFAM" id="SSF55874">
    <property type="entry name" value="ATPase domain of HSP90 chaperone/DNA topoisomerase II/histidine kinase"/>
    <property type="match status" value="1"/>
</dbReference>
<dbReference type="EMBL" id="CP045096">
    <property type="protein sequence ID" value="QFQ97270.1"/>
    <property type="molecule type" value="Genomic_DNA"/>
</dbReference>
<keyword evidence="7" id="KW-0812">Transmembrane</keyword>